<name>A0A9X2FI69_9BACT</name>
<organism evidence="1 2">
    <name type="scientific">Aeoliella straminimaris</name>
    <dbReference type="NCBI Taxonomy" id="2954799"/>
    <lineage>
        <taxon>Bacteria</taxon>
        <taxon>Pseudomonadati</taxon>
        <taxon>Planctomycetota</taxon>
        <taxon>Planctomycetia</taxon>
        <taxon>Pirellulales</taxon>
        <taxon>Lacipirellulaceae</taxon>
        <taxon>Aeoliella</taxon>
    </lineage>
</organism>
<proteinExistence type="predicted"/>
<keyword evidence="1" id="KW-0121">Carboxypeptidase</keyword>
<dbReference type="AlphaFoldDB" id="A0A9X2FI69"/>
<evidence type="ECO:0000313" key="1">
    <source>
        <dbReference type="EMBL" id="MCO6047569.1"/>
    </source>
</evidence>
<dbReference type="RefSeq" id="WP_252855679.1">
    <property type="nucleotide sequence ID" value="NZ_JAMXLR010000092.1"/>
</dbReference>
<dbReference type="SUPFAM" id="SSF49452">
    <property type="entry name" value="Starch-binding domain-like"/>
    <property type="match status" value="1"/>
</dbReference>
<dbReference type="EMBL" id="JAMXLR010000092">
    <property type="protein sequence ID" value="MCO6047569.1"/>
    <property type="molecule type" value="Genomic_DNA"/>
</dbReference>
<evidence type="ECO:0000313" key="2">
    <source>
        <dbReference type="Proteomes" id="UP001155241"/>
    </source>
</evidence>
<comment type="caution">
    <text evidence="1">The sequence shown here is derived from an EMBL/GenBank/DDBJ whole genome shotgun (WGS) entry which is preliminary data.</text>
</comment>
<sequence>MRFAGIGICMDPQGHPIVGANVWLIRKYGPHYFRVVATTTTREDGSYEVEQIEGLLHEYAHDPFLREIQPLSVVVHHPGYAWAIRDKVPAWPACVVMQPSEPLTGVVLDQRGRPVRGANVRAGTAQHIDLLYRTGLVTTRTDERGRYRLELFPRYDRAAKDARLGMGQPGSVHHEPYLLWATASDGSYQRQIIERVPADTAVRLQPGTQVKGRVVNAAGLALPDVGVQLEPSSYPLAPPDSDQLAHHLHYKASDYTQTDADGYYHFDALPAAEFNLYVVPSDENGDGRPDFIPHNDAKVDCEEAQSPIVEVNDLVIGFGRPLRLQLVEEAAGAPLTLERPQLVRVVFNANPRGASQGIMIQSQVWCNTHGQVDCQVPREAGRVLVQMLSVQPETVFRFRRSVQVEVPSVDEHADDSTLEIVVPVPDR</sequence>
<gene>
    <name evidence="1" type="ORF">NG895_27000</name>
</gene>
<dbReference type="InterPro" id="IPR008969">
    <property type="entry name" value="CarboxyPept-like_regulatory"/>
</dbReference>
<dbReference type="GO" id="GO:0004180">
    <property type="term" value="F:carboxypeptidase activity"/>
    <property type="evidence" value="ECO:0007669"/>
    <property type="project" value="UniProtKB-KW"/>
</dbReference>
<dbReference type="GO" id="GO:0030246">
    <property type="term" value="F:carbohydrate binding"/>
    <property type="evidence" value="ECO:0007669"/>
    <property type="project" value="InterPro"/>
</dbReference>
<keyword evidence="1" id="KW-0645">Protease</keyword>
<dbReference type="InterPro" id="IPR013784">
    <property type="entry name" value="Carb-bd-like_fold"/>
</dbReference>
<dbReference type="Proteomes" id="UP001155241">
    <property type="component" value="Unassembled WGS sequence"/>
</dbReference>
<protein>
    <submittedName>
        <fullName evidence="1">Carboxypeptidase-like regulatory domain-containing protein</fullName>
    </submittedName>
</protein>
<dbReference type="SUPFAM" id="SSF49464">
    <property type="entry name" value="Carboxypeptidase regulatory domain-like"/>
    <property type="match status" value="2"/>
</dbReference>
<keyword evidence="1" id="KW-0378">Hydrolase</keyword>
<accession>A0A9X2FI69</accession>
<reference evidence="1" key="1">
    <citation type="submission" date="2022-06" db="EMBL/GenBank/DDBJ databases">
        <title>Aeoliella straminimaris, a novel planctomycete from sediments.</title>
        <authorList>
            <person name="Vitorino I.R."/>
            <person name="Lage O.M."/>
        </authorList>
    </citation>
    <scope>NUCLEOTIDE SEQUENCE</scope>
    <source>
        <strain evidence="1">ICT_H6.2</strain>
    </source>
</reference>
<keyword evidence="2" id="KW-1185">Reference proteome</keyword>